<evidence type="ECO:0000313" key="2">
    <source>
        <dbReference type="Proteomes" id="UP001201273"/>
    </source>
</evidence>
<keyword evidence="2" id="KW-1185">Reference proteome</keyword>
<dbReference type="PANTHER" id="PTHR36529">
    <property type="entry name" value="SLL1095 PROTEIN"/>
    <property type="match status" value="1"/>
</dbReference>
<dbReference type="Proteomes" id="UP001201273">
    <property type="component" value="Unassembled WGS sequence"/>
</dbReference>
<protein>
    <submittedName>
        <fullName evidence="1">DUF2064 domain-containing protein</fullName>
    </submittedName>
</protein>
<accession>A0ABS8WHK4</accession>
<name>A0ABS8WHK4_9GAMM</name>
<dbReference type="EMBL" id="JAIMJA010000026">
    <property type="protein sequence ID" value="MCE2596855.1"/>
    <property type="molecule type" value="Genomic_DNA"/>
</dbReference>
<sequence length="230" mass="25885">MRRFIPALVVLLARPRTGVCQLGLAETLGAKRAMQLSQLFIDCALEDARVWPGRVVLAVPEQDRSWAEYLADSHQQKQPWLVACHDSHGLMGETLTYLDLSLREQGLQQFIYIFADAPVLSGDHYRKAILILQNYDVVLSHEATSGLSLIANTRPWPSFTAIDWRNTAVAEQLQLRCIQSSFSVSDIQAGYAIKQSSDLLRLQHDLAQDKRPARMRLMQALQPVFSQVTA</sequence>
<dbReference type="PANTHER" id="PTHR36529:SF1">
    <property type="entry name" value="GLYCOSYLTRANSFERASE"/>
    <property type="match status" value="1"/>
</dbReference>
<organism evidence="1 2">
    <name type="scientific">Motilimonas cestriensis</name>
    <dbReference type="NCBI Taxonomy" id="2742685"/>
    <lineage>
        <taxon>Bacteria</taxon>
        <taxon>Pseudomonadati</taxon>
        <taxon>Pseudomonadota</taxon>
        <taxon>Gammaproteobacteria</taxon>
        <taxon>Alteromonadales</taxon>
        <taxon>Alteromonadales genera incertae sedis</taxon>
        <taxon>Motilimonas</taxon>
    </lineage>
</organism>
<dbReference type="InterPro" id="IPR018641">
    <property type="entry name" value="Trfase_1_rSAM/seldom-assoc"/>
</dbReference>
<reference evidence="1 2" key="1">
    <citation type="journal article" date="2022" name="Environ. Microbiol. Rep.">
        <title>Eco-phylogenetic analyses reveal divergent evolution of vitamin B12 metabolism in the marine bacterial family 'Psychromonadaceae'.</title>
        <authorList>
            <person name="Jin X."/>
            <person name="Yang Y."/>
            <person name="Cao H."/>
            <person name="Gao B."/>
            <person name="Zhao Z."/>
        </authorList>
    </citation>
    <scope>NUCLEOTIDE SEQUENCE [LARGE SCALE GENOMIC DNA]</scope>
    <source>
        <strain evidence="1 2">MKS20</strain>
    </source>
</reference>
<dbReference type="RefSeq" id="WP_233054607.1">
    <property type="nucleotide sequence ID" value="NZ_JAIMJA010000026.1"/>
</dbReference>
<proteinExistence type="predicted"/>
<comment type="caution">
    <text evidence="1">The sequence shown here is derived from an EMBL/GenBank/DDBJ whole genome shotgun (WGS) entry which is preliminary data.</text>
</comment>
<dbReference type="Gene3D" id="3.90.550.10">
    <property type="entry name" value="Spore Coat Polysaccharide Biosynthesis Protein SpsA, Chain A"/>
    <property type="match status" value="1"/>
</dbReference>
<evidence type="ECO:0000313" key="1">
    <source>
        <dbReference type="EMBL" id="MCE2596855.1"/>
    </source>
</evidence>
<gene>
    <name evidence="1" type="ORF">K6Y31_18935</name>
</gene>
<dbReference type="InterPro" id="IPR029044">
    <property type="entry name" value="Nucleotide-diphossugar_trans"/>
</dbReference>